<accession>Q7V428</accession>
<keyword evidence="7" id="KW-0788">Thiol protease</keyword>
<evidence type="ECO:0000256" key="6">
    <source>
        <dbReference type="ARBA" id="ARBA00022801"/>
    </source>
</evidence>
<dbReference type="Gene3D" id="3.90.70.10">
    <property type="entry name" value="Cysteine proteinases"/>
    <property type="match status" value="1"/>
</dbReference>
<dbReference type="GO" id="GO:0005524">
    <property type="term" value="F:ATP binding"/>
    <property type="evidence" value="ECO:0007669"/>
    <property type="project" value="UniProtKB-KW"/>
</dbReference>
<dbReference type="FunFam" id="3.40.50.300:FF:000299">
    <property type="entry name" value="ABC transporter ATP-binding protein/permease"/>
    <property type="match status" value="1"/>
</dbReference>
<dbReference type="InterPro" id="IPR005074">
    <property type="entry name" value="Peptidase_C39"/>
</dbReference>
<evidence type="ECO:0000256" key="10">
    <source>
        <dbReference type="ARBA" id="ARBA00023136"/>
    </source>
</evidence>
<feature type="transmembrane region" description="Helical" evidence="11">
    <location>
        <begin position="220"/>
        <end position="241"/>
    </location>
</feature>
<keyword evidence="16" id="KW-1185">Reference proteome</keyword>
<evidence type="ECO:0000256" key="9">
    <source>
        <dbReference type="ARBA" id="ARBA00022989"/>
    </source>
</evidence>
<evidence type="ECO:0000313" key="15">
    <source>
        <dbReference type="EMBL" id="CAE22319.1"/>
    </source>
</evidence>
<proteinExistence type="predicted"/>
<evidence type="ECO:0000256" key="3">
    <source>
        <dbReference type="ARBA" id="ARBA00022475"/>
    </source>
</evidence>
<dbReference type="Proteomes" id="UP000001423">
    <property type="component" value="Chromosome"/>
</dbReference>
<evidence type="ECO:0000256" key="8">
    <source>
        <dbReference type="ARBA" id="ARBA00022840"/>
    </source>
</evidence>
<dbReference type="Pfam" id="PF00005">
    <property type="entry name" value="ABC_tran"/>
    <property type="match status" value="1"/>
</dbReference>
<evidence type="ECO:0000256" key="1">
    <source>
        <dbReference type="ARBA" id="ARBA00004651"/>
    </source>
</evidence>
<evidence type="ECO:0000259" key="14">
    <source>
        <dbReference type="PROSITE" id="PS50990"/>
    </source>
</evidence>
<dbReference type="RefSeq" id="WP_011131509.1">
    <property type="nucleotide sequence ID" value="NC_005071.1"/>
</dbReference>
<dbReference type="InterPro" id="IPR036640">
    <property type="entry name" value="ABC1_TM_sf"/>
</dbReference>
<dbReference type="PROSITE" id="PS50929">
    <property type="entry name" value="ABC_TM1F"/>
    <property type="match status" value="1"/>
</dbReference>
<dbReference type="InterPro" id="IPR017871">
    <property type="entry name" value="ABC_transporter-like_CS"/>
</dbReference>
<evidence type="ECO:0000256" key="11">
    <source>
        <dbReference type="SAM" id="Phobius"/>
    </source>
</evidence>
<feature type="domain" description="ABC transmembrane type-1" evidence="13">
    <location>
        <begin position="180"/>
        <end position="461"/>
    </location>
</feature>
<dbReference type="Pfam" id="PF00664">
    <property type="entry name" value="ABC_membrane"/>
    <property type="match status" value="1"/>
</dbReference>
<dbReference type="MEROPS" id="C39.005"/>
<dbReference type="PROSITE" id="PS00211">
    <property type="entry name" value="ABC_TRANSPORTER_1"/>
    <property type="match status" value="1"/>
</dbReference>
<dbReference type="AlphaFoldDB" id="Q7V428"/>
<dbReference type="GO" id="GO:0015421">
    <property type="term" value="F:ABC-type oligopeptide transporter activity"/>
    <property type="evidence" value="ECO:0007669"/>
    <property type="project" value="TreeGrafter"/>
</dbReference>
<dbReference type="SUPFAM" id="SSF90123">
    <property type="entry name" value="ABC transporter transmembrane region"/>
    <property type="match status" value="1"/>
</dbReference>
<protein>
    <submittedName>
        <fullName evidence="15">ABC transporter, multidrug efflux type</fullName>
    </submittedName>
</protein>
<keyword evidence="6" id="KW-0378">Hydrolase</keyword>
<feature type="transmembrane region" description="Helical" evidence="11">
    <location>
        <begin position="294"/>
        <end position="314"/>
    </location>
</feature>
<keyword evidence="4 11" id="KW-0812">Transmembrane</keyword>
<dbReference type="KEGG" id="pmt:PMT_2145"/>
<dbReference type="Gene3D" id="3.40.50.300">
    <property type="entry name" value="P-loop containing nucleotide triphosphate hydrolases"/>
    <property type="match status" value="1"/>
</dbReference>
<evidence type="ECO:0000256" key="2">
    <source>
        <dbReference type="ARBA" id="ARBA00022448"/>
    </source>
</evidence>
<dbReference type="InterPro" id="IPR022514">
    <property type="entry name" value="NHPM_micro_ABC1"/>
</dbReference>
<feature type="transmembrane region" description="Helical" evidence="11">
    <location>
        <begin position="415"/>
        <end position="438"/>
    </location>
</feature>
<dbReference type="PROSITE" id="PS50990">
    <property type="entry name" value="PEPTIDASE_C39"/>
    <property type="match status" value="1"/>
</dbReference>
<feature type="domain" description="Peptidase C39" evidence="14">
    <location>
        <begin position="30"/>
        <end position="149"/>
    </location>
</feature>
<keyword evidence="3" id="KW-1003">Cell membrane</keyword>
<dbReference type="InterPro" id="IPR039421">
    <property type="entry name" value="Type_1_exporter"/>
</dbReference>
<reference evidence="15 16" key="1">
    <citation type="journal article" date="2003" name="Nature">
        <title>Genome divergence in two Prochlorococcus ecotypes reflects oceanic niche differentiation.</title>
        <authorList>
            <person name="Rocap G."/>
            <person name="Larimer F.W."/>
            <person name="Lamerdin J.E."/>
            <person name="Malfatti S."/>
            <person name="Chain P."/>
            <person name="Ahlgren N.A."/>
            <person name="Arellano A."/>
            <person name="Coleman M."/>
            <person name="Hauser L."/>
            <person name="Hess W.R."/>
            <person name="Johnson Z.I."/>
            <person name="Land M.L."/>
            <person name="Lindell D."/>
            <person name="Post A.F."/>
            <person name="Regala W."/>
            <person name="Shah M."/>
            <person name="Shaw S.L."/>
            <person name="Steglich C."/>
            <person name="Sullivan M.B."/>
            <person name="Ting C.S."/>
            <person name="Tolonen A."/>
            <person name="Webb E.A."/>
            <person name="Zinser E.R."/>
            <person name="Chisholm S.W."/>
        </authorList>
    </citation>
    <scope>NUCLEOTIDE SEQUENCE [LARGE SCALE GENOMIC DNA]</scope>
    <source>
        <strain evidence="16">MIT 9313</strain>
    </source>
</reference>
<dbReference type="SUPFAM" id="SSF52540">
    <property type="entry name" value="P-loop containing nucleoside triphosphate hydrolases"/>
    <property type="match status" value="1"/>
</dbReference>
<evidence type="ECO:0000256" key="4">
    <source>
        <dbReference type="ARBA" id="ARBA00022692"/>
    </source>
</evidence>
<evidence type="ECO:0000259" key="13">
    <source>
        <dbReference type="PROSITE" id="PS50929"/>
    </source>
</evidence>
<dbReference type="NCBIfam" id="TIGR03796">
    <property type="entry name" value="NHLM_micro_ABC1"/>
    <property type="match status" value="1"/>
</dbReference>
<dbReference type="GO" id="GO:0016887">
    <property type="term" value="F:ATP hydrolysis activity"/>
    <property type="evidence" value="ECO:0007669"/>
    <property type="project" value="InterPro"/>
</dbReference>
<evidence type="ECO:0000313" key="16">
    <source>
        <dbReference type="Proteomes" id="UP000001423"/>
    </source>
</evidence>
<dbReference type="InterPro" id="IPR027417">
    <property type="entry name" value="P-loop_NTPase"/>
</dbReference>
<sequence length="737" mass="81426">MNLQPFCRQLWIRIQARLSKQWVRTPTLLQLENTECGAASLSIILQYYGRYVPLTQLRELCGVSRDGSDAANLLLAAESLGLKAKGFKKGLLALEQIQPPVIVFWEFNHFLILEGFIGNRVALNDPALGPRTVSREEFDTSYTGIVLTLEPGPNFQKGGKAPSVWPVVWRRLSLEPKGALFILLAGLLLILPQLVMPIFAQIYMDEIIGNQIQTWLKPMLWGMALTISLQVVLQHLQLIGTRALERRLTRRFAAQFEHQVLALPERYYAQRYASDIASRVSSNARIAEFIGGELIPMLTGIVLLVFYLVLTLLYSPILGLLVGVTTGINALVVAINLRVQQDSSQQLQKDGAKAGAVVVSALQNIDTVKAAAVESDIFRRYAGYQSRLLNTVQKLQLLNARIRVIPSAMTTLNEVAILLVGFFLVIQGQLTLGMLLAAQTIASNLKAEIENVIGFVQSLPDLEAEVLRLEDVLEQPRDPLLIDAPKIQDWNSDRERLSGAIEIQDLYFGYMPLNPPLINGLRLSIQHGQKIAFVGGSGSGKSTIAKLLAGLYQPSSGQILYDGIPLNEIPRAISVSSLAMVQQDVQLYGCNVRENLNLWNHSLPDKDLRQACADAQILDTVLGLPDGFETVLSEGGRNLSGGQRQRLDIARALVQNPSILILDEATSALDSETERLVDEAFRRRGCTQIIVAHRLSTIRDADLILVLEHGQVVQQGRHEDMATVTNSPYQKLLAEVA</sequence>
<feature type="domain" description="ABC transporter" evidence="12">
    <location>
        <begin position="501"/>
        <end position="734"/>
    </location>
</feature>
<dbReference type="Pfam" id="PF03412">
    <property type="entry name" value="Peptidase_C39"/>
    <property type="match status" value="1"/>
</dbReference>
<feature type="transmembrane region" description="Helical" evidence="11">
    <location>
        <begin position="179"/>
        <end position="200"/>
    </location>
</feature>
<dbReference type="GO" id="GO:0008234">
    <property type="term" value="F:cysteine-type peptidase activity"/>
    <property type="evidence" value="ECO:0007669"/>
    <property type="project" value="UniProtKB-KW"/>
</dbReference>
<dbReference type="SMART" id="SM00382">
    <property type="entry name" value="AAA"/>
    <property type="match status" value="1"/>
</dbReference>
<name>Q7V428_PROMM</name>
<dbReference type="HOGENOM" id="CLU_000604_95_3_3"/>
<evidence type="ECO:0000256" key="7">
    <source>
        <dbReference type="ARBA" id="ARBA00022807"/>
    </source>
</evidence>
<keyword evidence="8" id="KW-0067">ATP-binding</keyword>
<evidence type="ECO:0000259" key="12">
    <source>
        <dbReference type="PROSITE" id="PS50893"/>
    </source>
</evidence>
<gene>
    <name evidence="15" type="ordered locus">PMT_2145</name>
</gene>
<dbReference type="GO" id="GO:0006508">
    <property type="term" value="P:proteolysis"/>
    <property type="evidence" value="ECO:0007669"/>
    <property type="project" value="InterPro"/>
</dbReference>
<evidence type="ECO:0000256" key="5">
    <source>
        <dbReference type="ARBA" id="ARBA00022741"/>
    </source>
</evidence>
<dbReference type="InterPro" id="IPR011527">
    <property type="entry name" value="ABC1_TM_dom"/>
</dbReference>
<dbReference type="PANTHER" id="PTHR43394:SF1">
    <property type="entry name" value="ATP-BINDING CASSETTE SUB-FAMILY B MEMBER 10, MITOCHONDRIAL"/>
    <property type="match status" value="1"/>
</dbReference>
<keyword evidence="2" id="KW-0813">Transport</keyword>
<dbReference type="InterPro" id="IPR003593">
    <property type="entry name" value="AAA+_ATPase"/>
</dbReference>
<dbReference type="GO" id="GO:0005886">
    <property type="term" value="C:plasma membrane"/>
    <property type="evidence" value="ECO:0007669"/>
    <property type="project" value="UniProtKB-SubCell"/>
</dbReference>
<keyword evidence="7" id="KW-0645">Protease</keyword>
<dbReference type="PANTHER" id="PTHR43394">
    <property type="entry name" value="ATP-DEPENDENT PERMEASE MDL1, MITOCHONDRIAL"/>
    <property type="match status" value="1"/>
</dbReference>
<dbReference type="InterPro" id="IPR003439">
    <property type="entry name" value="ABC_transporter-like_ATP-bd"/>
</dbReference>
<dbReference type="eggNOG" id="COG2274">
    <property type="taxonomic scope" value="Bacteria"/>
</dbReference>
<feature type="transmembrane region" description="Helical" evidence="11">
    <location>
        <begin position="320"/>
        <end position="339"/>
    </location>
</feature>
<dbReference type="PROSITE" id="PS50893">
    <property type="entry name" value="ABC_TRANSPORTER_2"/>
    <property type="match status" value="1"/>
</dbReference>
<dbReference type="Gene3D" id="1.20.1560.10">
    <property type="entry name" value="ABC transporter type 1, transmembrane domain"/>
    <property type="match status" value="1"/>
</dbReference>
<keyword evidence="9 11" id="KW-1133">Transmembrane helix</keyword>
<keyword evidence="10 11" id="KW-0472">Membrane</keyword>
<keyword evidence="5" id="KW-0547">Nucleotide-binding</keyword>
<dbReference type="OrthoDB" id="9762790at2"/>
<organism evidence="15 16">
    <name type="scientific">Prochlorococcus marinus (strain MIT 9313)</name>
    <dbReference type="NCBI Taxonomy" id="74547"/>
    <lineage>
        <taxon>Bacteria</taxon>
        <taxon>Bacillati</taxon>
        <taxon>Cyanobacteriota</taxon>
        <taxon>Cyanophyceae</taxon>
        <taxon>Synechococcales</taxon>
        <taxon>Prochlorococcaceae</taxon>
        <taxon>Prochlorococcus</taxon>
    </lineage>
</organism>
<dbReference type="EMBL" id="BX548175">
    <property type="protein sequence ID" value="CAE22319.1"/>
    <property type="molecule type" value="Genomic_DNA"/>
</dbReference>
<comment type="subcellular location">
    <subcellularLocation>
        <location evidence="1">Cell membrane</location>
        <topology evidence="1">Multi-pass membrane protein</topology>
    </subcellularLocation>
</comment>